<feature type="domain" description="DUF1868" evidence="1">
    <location>
        <begin position="28"/>
        <end position="138"/>
    </location>
</feature>
<evidence type="ECO:0000313" key="2">
    <source>
        <dbReference type="EMBL" id="MCG7509153.1"/>
    </source>
</evidence>
<comment type="caution">
    <text evidence="2">The sequence shown here is derived from an EMBL/GenBank/DDBJ whole genome shotgun (WGS) entry which is preliminary data.</text>
</comment>
<dbReference type="EMBL" id="JAKREW010000074">
    <property type="protein sequence ID" value="MCG7509153.1"/>
    <property type="molecule type" value="Genomic_DNA"/>
</dbReference>
<sequence length="237" mass="26642">MAYQRNDAFAENFTEIGKSAPPHYLNRRFDADGTFLLEPGNTIVSHVVDGSATQQALVRVREALKALPYGDRFAYTPVSSLHMTVFQGTIEGRRQPAYWPRELAPQAPIDETTAFFLNRLKAFPKASEFRMRPVEVTPLGVVVTGATLTDEQKIRALRDELTAPFSYSHPDHDSYTFHITLAYLKAWLPTGAEGIYLPALAELTQNLMAEVDVLELDVPAFCTFNDMTEFKPQHYLA</sequence>
<accession>A0ABS9QNX7</accession>
<protein>
    <submittedName>
        <fullName evidence="2">DUF1868 domain-containing protein</fullName>
    </submittedName>
</protein>
<dbReference type="InterPro" id="IPR015069">
    <property type="entry name" value="2H-PEstase_DUF1868"/>
</dbReference>
<dbReference type="RefSeq" id="WP_239370650.1">
    <property type="nucleotide sequence ID" value="NZ_JAKREW010000074.1"/>
</dbReference>
<dbReference type="Gene3D" id="3.90.1140.10">
    <property type="entry name" value="Cyclic phosphodiesterase"/>
    <property type="match status" value="1"/>
</dbReference>
<proteinExistence type="predicted"/>
<dbReference type="SUPFAM" id="SSF55144">
    <property type="entry name" value="LigT-like"/>
    <property type="match status" value="1"/>
</dbReference>
<reference evidence="2 3" key="1">
    <citation type="submission" date="2022-02" db="EMBL/GenBank/DDBJ databases">
        <title>Draft genome sequence of Mezorhizobium retamae strain IRAMC:0171 isolated from Retama raetam nodules.</title>
        <authorList>
            <person name="Bengaied R."/>
            <person name="Sbissi I."/>
            <person name="Huber K."/>
            <person name="Ghodbane F."/>
            <person name="Nouioui I."/>
            <person name="Tarhouni M."/>
            <person name="Gtari M."/>
        </authorList>
    </citation>
    <scope>NUCLEOTIDE SEQUENCE [LARGE SCALE GENOMIC DNA]</scope>
    <source>
        <strain evidence="2 3">IRAMC:0171</strain>
    </source>
</reference>
<dbReference type="InterPro" id="IPR009097">
    <property type="entry name" value="Cyclic_Pdiesterase"/>
</dbReference>
<dbReference type="Pfam" id="PF08975">
    <property type="entry name" value="2H-phosphodiest"/>
    <property type="match status" value="1"/>
</dbReference>
<gene>
    <name evidence="2" type="ORF">L4923_29380</name>
</gene>
<name>A0ABS9QNX7_9HYPH</name>
<dbReference type="Proteomes" id="UP001201701">
    <property type="component" value="Unassembled WGS sequence"/>
</dbReference>
<evidence type="ECO:0000313" key="3">
    <source>
        <dbReference type="Proteomes" id="UP001201701"/>
    </source>
</evidence>
<evidence type="ECO:0000259" key="1">
    <source>
        <dbReference type="Pfam" id="PF08975"/>
    </source>
</evidence>
<organism evidence="2 3">
    <name type="scientific">Mesorhizobium retamae</name>
    <dbReference type="NCBI Taxonomy" id="2912854"/>
    <lineage>
        <taxon>Bacteria</taxon>
        <taxon>Pseudomonadati</taxon>
        <taxon>Pseudomonadota</taxon>
        <taxon>Alphaproteobacteria</taxon>
        <taxon>Hyphomicrobiales</taxon>
        <taxon>Phyllobacteriaceae</taxon>
        <taxon>Mesorhizobium</taxon>
    </lineage>
</organism>
<keyword evidence="3" id="KW-1185">Reference proteome</keyword>